<organism evidence="2 3">
    <name type="scientific">Vanrija pseudolonga</name>
    <dbReference type="NCBI Taxonomy" id="143232"/>
    <lineage>
        <taxon>Eukaryota</taxon>
        <taxon>Fungi</taxon>
        <taxon>Dikarya</taxon>
        <taxon>Basidiomycota</taxon>
        <taxon>Agaricomycotina</taxon>
        <taxon>Tremellomycetes</taxon>
        <taxon>Trichosporonales</taxon>
        <taxon>Trichosporonaceae</taxon>
        <taxon>Vanrija</taxon>
    </lineage>
</organism>
<name>A0AAF0YCT2_9TREE</name>
<evidence type="ECO:0000313" key="2">
    <source>
        <dbReference type="EMBL" id="WOO84363.1"/>
    </source>
</evidence>
<sequence length="103" mass="11437">MKRRAIAVSSSPPVFWNRKHPCELELFFVVGHSPIRCVRQSDNTVSGGTTPLGPLDGGEDDGELWSGRDPSHQALYRAITARRPGQDFLARQSWLLGPARQEP</sequence>
<evidence type="ECO:0000256" key="1">
    <source>
        <dbReference type="SAM" id="MobiDB-lite"/>
    </source>
</evidence>
<dbReference type="Proteomes" id="UP000827549">
    <property type="component" value="Chromosome 6"/>
</dbReference>
<keyword evidence="3" id="KW-1185">Reference proteome</keyword>
<reference evidence="2" key="1">
    <citation type="submission" date="2023-10" db="EMBL/GenBank/DDBJ databases">
        <authorList>
            <person name="Noh H."/>
        </authorList>
    </citation>
    <scope>NUCLEOTIDE SEQUENCE</scope>
    <source>
        <strain evidence="2">DUCC4014</strain>
    </source>
</reference>
<evidence type="ECO:0000313" key="3">
    <source>
        <dbReference type="Proteomes" id="UP000827549"/>
    </source>
</evidence>
<dbReference type="GeneID" id="87811055"/>
<protein>
    <submittedName>
        <fullName evidence="2">Uncharacterized protein</fullName>
    </submittedName>
</protein>
<feature type="region of interest" description="Disordered" evidence="1">
    <location>
        <begin position="41"/>
        <end position="60"/>
    </location>
</feature>
<dbReference type="AlphaFoldDB" id="A0AAF0YCT2"/>
<gene>
    <name evidence="2" type="ORF">LOC62_06G007885</name>
</gene>
<accession>A0AAF0YCT2</accession>
<dbReference type="RefSeq" id="XP_062630389.1">
    <property type="nucleotide sequence ID" value="XM_062774405.1"/>
</dbReference>
<dbReference type="EMBL" id="CP086719">
    <property type="protein sequence ID" value="WOO84363.1"/>
    <property type="molecule type" value="Genomic_DNA"/>
</dbReference>
<proteinExistence type="predicted"/>